<feature type="transmembrane region" description="Helical" evidence="1">
    <location>
        <begin position="16"/>
        <end position="36"/>
    </location>
</feature>
<gene>
    <name evidence="2" type="ORF">H9660_12695</name>
</gene>
<keyword evidence="1" id="KW-1133">Transmembrane helix</keyword>
<sequence length="128" mass="14631">MGNKSKRDKIIRIRKIIITIMIVILSGILISSYISYRNEYKKIEVKNAVREYLIAVEASKISANIEFDEKETIADIKVNGGEKLATIKKYINIDNLNNIEALTIEDANKIVNNDDFDINIKGQFLKIK</sequence>
<organism evidence="2 3">
    <name type="scientific">Clostridium gallinarum</name>
    <dbReference type="NCBI Taxonomy" id="2762246"/>
    <lineage>
        <taxon>Bacteria</taxon>
        <taxon>Bacillati</taxon>
        <taxon>Bacillota</taxon>
        <taxon>Clostridia</taxon>
        <taxon>Eubacteriales</taxon>
        <taxon>Clostridiaceae</taxon>
        <taxon>Clostridium</taxon>
    </lineage>
</organism>
<protein>
    <submittedName>
        <fullName evidence="2">Uncharacterized protein</fullName>
    </submittedName>
</protein>
<evidence type="ECO:0000313" key="3">
    <source>
        <dbReference type="Proteomes" id="UP000640335"/>
    </source>
</evidence>
<dbReference type="RefSeq" id="WP_191750755.1">
    <property type="nucleotide sequence ID" value="NZ_JACSQZ010000054.1"/>
</dbReference>
<evidence type="ECO:0000256" key="1">
    <source>
        <dbReference type="SAM" id="Phobius"/>
    </source>
</evidence>
<keyword evidence="3" id="KW-1185">Reference proteome</keyword>
<keyword evidence="1" id="KW-0472">Membrane</keyword>
<proteinExistence type="predicted"/>
<reference evidence="2 3" key="1">
    <citation type="submission" date="2020-08" db="EMBL/GenBank/DDBJ databases">
        <title>A Genomic Blueprint of the Chicken Gut Microbiome.</title>
        <authorList>
            <person name="Gilroy R."/>
            <person name="Ravi A."/>
            <person name="Getino M."/>
            <person name="Pursley I."/>
            <person name="Horton D.L."/>
            <person name="Alikhan N.-F."/>
            <person name="Baker D."/>
            <person name="Gharbi K."/>
            <person name="Hall N."/>
            <person name="Watson M."/>
            <person name="Adriaenssens E.M."/>
            <person name="Foster-Nyarko E."/>
            <person name="Jarju S."/>
            <person name="Secka A."/>
            <person name="Antonio M."/>
            <person name="Oren A."/>
            <person name="Chaudhuri R."/>
            <person name="La Ragione R.M."/>
            <person name="Hildebrand F."/>
            <person name="Pallen M.J."/>
        </authorList>
    </citation>
    <scope>NUCLEOTIDE SEQUENCE [LARGE SCALE GENOMIC DNA]</scope>
    <source>
        <strain evidence="2 3">Sa3CUN1</strain>
    </source>
</reference>
<dbReference type="Proteomes" id="UP000640335">
    <property type="component" value="Unassembled WGS sequence"/>
</dbReference>
<name>A0ABR8Q6J7_9CLOT</name>
<comment type="caution">
    <text evidence="2">The sequence shown here is derived from an EMBL/GenBank/DDBJ whole genome shotgun (WGS) entry which is preliminary data.</text>
</comment>
<evidence type="ECO:0000313" key="2">
    <source>
        <dbReference type="EMBL" id="MBD7916005.1"/>
    </source>
</evidence>
<accession>A0ABR8Q6J7</accession>
<dbReference type="EMBL" id="JACSQZ010000054">
    <property type="protein sequence ID" value="MBD7916005.1"/>
    <property type="molecule type" value="Genomic_DNA"/>
</dbReference>
<keyword evidence="1" id="KW-0812">Transmembrane</keyword>